<dbReference type="SMART" id="SM00034">
    <property type="entry name" value="CLECT"/>
    <property type="match status" value="1"/>
</dbReference>
<evidence type="ECO:0000259" key="3">
    <source>
        <dbReference type="PROSITE" id="PS50041"/>
    </source>
</evidence>
<dbReference type="InterPro" id="IPR016186">
    <property type="entry name" value="C-type_lectin-like/link_sf"/>
</dbReference>
<protein>
    <recommendedName>
        <fullName evidence="3">C-type lectin domain-containing protein</fullName>
    </recommendedName>
</protein>
<dbReference type="InterPro" id="IPR018378">
    <property type="entry name" value="C-type_lectin_CS"/>
</dbReference>
<keyword evidence="5" id="KW-1185">Reference proteome</keyword>
<keyword evidence="2" id="KW-1015">Disulfide bond</keyword>
<reference evidence="4" key="2">
    <citation type="submission" date="2025-09" db="UniProtKB">
        <authorList>
            <consortium name="Ensembl"/>
        </authorList>
    </citation>
    <scope>IDENTIFICATION</scope>
</reference>
<dbReference type="PROSITE" id="PS50041">
    <property type="entry name" value="C_TYPE_LECTIN_2"/>
    <property type="match status" value="1"/>
</dbReference>
<sequence>MYRCAVVGEEGVEERTQHAALRDAGVQEKTCPEKWRMFSGTCYLLSTQSGSWEKGREDCRARGAALVIINSLEEQTLLTGFAAGKRWIGLTDRDEEGTWKWIDGTPLTQSYWWEGQPDNGGGDPQWGEEDCAHIYTSRDFDKNWNDQSCTASMKWICEKMA</sequence>
<dbReference type="GO" id="GO:0030246">
    <property type="term" value="F:carbohydrate binding"/>
    <property type="evidence" value="ECO:0007669"/>
    <property type="project" value="UniProtKB-KW"/>
</dbReference>
<dbReference type="Ensembl" id="ENSSLDT00000030540.1">
    <property type="protein sequence ID" value="ENSSLDP00000029678.1"/>
    <property type="gene ID" value="ENSSLDG00000022897.1"/>
</dbReference>
<feature type="domain" description="C-type lectin" evidence="3">
    <location>
        <begin position="38"/>
        <end position="158"/>
    </location>
</feature>
<dbReference type="InterPro" id="IPR001304">
    <property type="entry name" value="C-type_lectin-like"/>
</dbReference>
<dbReference type="PANTHER" id="PTHR22803">
    <property type="entry name" value="MANNOSE, PHOSPHOLIPASE, LECTIN RECEPTOR RELATED"/>
    <property type="match status" value="1"/>
</dbReference>
<evidence type="ECO:0000313" key="4">
    <source>
        <dbReference type="Ensembl" id="ENSSLDP00000029678.1"/>
    </source>
</evidence>
<accession>A0A3B4YNA6</accession>
<dbReference type="SUPFAM" id="SSF56436">
    <property type="entry name" value="C-type lectin-like"/>
    <property type="match status" value="1"/>
</dbReference>
<organism evidence="4 5">
    <name type="scientific">Seriola lalandi dorsalis</name>
    <dbReference type="NCBI Taxonomy" id="1841481"/>
    <lineage>
        <taxon>Eukaryota</taxon>
        <taxon>Metazoa</taxon>
        <taxon>Chordata</taxon>
        <taxon>Craniata</taxon>
        <taxon>Vertebrata</taxon>
        <taxon>Euteleostomi</taxon>
        <taxon>Actinopterygii</taxon>
        <taxon>Neopterygii</taxon>
        <taxon>Teleostei</taxon>
        <taxon>Neoteleostei</taxon>
        <taxon>Acanthomorphata</taxon>
        <taxon>Carangaria</taxon>
        <taxon>Carangiformes</taxon>
        <taxon>Carangidae</taxon>
        <taxon>Seriola</taxon>
    </lineage>
</organism>
<evidence type="ECO:0000313" key="5">
    <source>
        <dbReference type="Proteomes" id="UP000261360"/>
    </source>
</evidence>
<dbReference type="InterPro" id="IPR050111">
    <property type="entry name" value="C-type_lectin/snaclec_domain"/>
</dbReference>
<dbReference type="Pfam" id="PF00059">
    <property type="entry name" value="Lectin_C"/>
    <property type="match status" value="1"/>
</dbReference>
<proteinExistence type="predicted"/>
<dbReference type="CDD" id="cd03590">
    <property type="entry name" value="CLECT_DC-SIGN_like"/>
    <property type="match status" value="1"/>
</dbReference>
<keyword evidence="1" id="KW-0430">Lectin</keyword>
<name>A0A3B4YNA6_SERLL</name>
<evidence type="ECO:0000256" key="1">
    <source>
        <dbReference type="ARBA" id="ARBA00022734"/>
    </source>
</evidence>
<dbReference type="PROSITE" id="PS00615">
    <property type="entry name" value="C_TYPE_LECTIN_1"/>
    <property type="match status" value="1"/>
</dbReference>
<dbReference type="Gene3D" id="3.10.100.10">
    <property type="entry name" value="Mannose-Binding Protein A, subunit A"/>
    <property type="match status" value="1"/>
</dbReference>
<dbReference type="InterPro" id="IPR016187">
    <property type="entry name" value="CTDL_fold"/>
</dbReference>
<evidence type="ECO:0000256" key="2">
    <source>
        <dbReference type="ARBA" id="ARBA00023157"/>
    </source>
</evidence>
<dbReference type="Proteomes" id="UP000261360">
    <property type="component" value="Unplaced"/>
</dbReference>
<dbReference type="InterPro" id="IPR033989">
    <property type="entry name" value="CD209-like_CTLD"/>
</dbReference>
<dbReference type="GeneTree" id="ENSGT01030000234575"/>
<reference evidence="4" key="1">
    <citation type="submission" date="2025-08" db="UniProtKB">
        <authorList>
            <consortium name="Ensembl"/>
        </authorList>
    </citation>
    <scope>IDENTIFICATION</scope>
</reference>
<dbReference type="AlphaFoldDB" id="A0A3B4YNA6"/>